<accession>A0A015JLA7</accession>
<proteinExistence type="predicted"/>
<dbReference type="AlphaFoldDB" id="A0A015JLA7"/>
<protein>
    <submittedName>
        <fullName evidence="2">Uncharacterized protein</fullName>
    </submittedName>
</protein>
<keyword evidence="1" id="KW-0472">Membrane</keyword>
<keyword evidence="1" id="KW-1133">Transmembrane helix</keyword>
<evidence type="ECO:0000313" key="2">
    <source>
        <dbReference type="EMBL" id="EXX55704.1"/>
    </source>
</evidence>
<sequence length="124" mass="14763">MPIPYVHLMIKSFFPKGKYKELKTIVKSKRIALTIVALFLKVFVSEFYNIIWQSRCKAVAKCEHTKGIKKQDLRKRPLAHQRIAYKWILTIQTEEGTFDLKKKKILKHNEQWSIALEKTKQYIN</sequence>
<dbReference type="Proteomes" id="UP000022910">
    <property type="component" value="Unassembled WGS sequence"/>
</dbReference>
<keyword evidence="1" id="KW-0812">Transmembrane</keyword>
<dbReference type="OrthoDB" id="2436845at2759"/>
<keyword evidence="3" id="KW-1185">Reference proteome</keyword>
<name>A0A015JLA7_RHIIW</name>
<dbReference type="EMBL" id="JEMT01028048">
    <property type="protein sequence ID" value="EXX55704.1"/>
    <property type="molecule type" value="Genomic_DNA"/>
</dbReference>
<reference evidence="2 3" key="1">
    <citation type="submission" date="2014-02" db="EMBL/GenBank/DDBJ databases">
        <title>Single nucleus genome sequencing reveals high similarity among nuclei of an endomycorrhizal fungus.</title>
        <authorList>
            <person name="Lin K."/>
            <person name="Geurts R."/>
            <person name="Zhang Z."/>
            <person name="Limpens E."/>
            <person name="Saunders D.G."/>
            <person name="Mu D."/>
            <person name="Pang E."/>
            <person name="Cao H."/>
            <person name="Cha H."/>
            <person name="Lin T."/>
            <person name="Zhou Q."/>
            <person name="Shang Y."/>
            <person name="Li Y."/>
            <person name="Ivanov S."/>
            <person name="Sharma T."/>
            <person name="Velzen R.V."/>
            <person name="Ruijter N.D."/>
            <person name="Aanen D.K."/>
            <person name="Win J."/>
            <person name="Kamoun S."/>
            <person name="Bisseling T."/>
            <person name="Huang S."/>
        </authorList>
    </citation>
    <scope>NUCLEOTIDE SEQUENCE [LARGE SCALE GENOMIC DNA]</scope>
    <source>
        <strain evidence="3">DAOM197198w</strain>
    </source>
</reference>
<gene>
    <name evidence="2" type="ORF">RirG_222990</name>
</gene>
<comment type="caution">
    <text evidence="2">The sequence shown here is derived from an EMBL/GenBank/DDBJ whole genome shotgun (WGS) entry which is preliminary data.</text>
</comment>
<evidence type="ECO:0000256" key="1">
    <source>
        <dbReference type="SAM" id="Phobius"/>
    </source>
</evidence>
<feature type="transmembrane region" description="Helical" evidence="1">
    <location>
        <begin position="31"/>
        <end position="52"/>
    </location>
</feature>
<organism evidence="2 3">
    <name type="scientific">Rhizophagus irregularis (strain DAOM 197198w)</name>
    <name type="common">Glomus intraradices</name>
    <dbReference type="NCBI Taxonomy" id="1432141"/>
    <lineage>
        <taxon>Eukaryota</taxon>
        <taxon>Fungi</taxon>
        <taxon>Fungi incertae sedis</taxon>
        <taxon>Mucoromycota</taxon>
        <taxon>Glomeromycotina</taxon>
        <taxon>Glomeromycetes</taxon>
        <taxon>Glomerales</taxon>
        <taxon>Glomeraceae</taxon>
        <taxon>Rhizophagus</taxon>
    </lineage>
</organism>
<evidence type="ECO:0000313" key="3">
    <source>
        <dbReference type="Proteomes" id="UP000022910"/>
    </source>
</evidence>
<dbReference type="HOGENOM" id="CLU_1897364_0_0_1"/>